<evidence type="ECO:0000256" key="2">
    <source>
        <dbReference type="ARBA" id="ARBA00004167"/>
    </source>
</evidence>
<evidence type="ECO:0000259" key="17">
    <source>
        <dbReference type="PROSITE" id="PS50089"/>
    </source>
</evidence>
<dbReference type="GO" id="GO:0008270">
    <property type="term" value="F:zinc ion binding"/>
    <property type="evidence" value="ECO:0007669"/>
    <property type="project" value="UniProtKB-KW"/>
</dbReference>
<evidence type="ECO:0000256" key="5">
    <source>
        <dbReference type="ARBA" id="ARBA00022679"/>
    </source>
</evidence>
<evidence type="ECO:0000313" key="18">
    <source>
        <dbReference type="EMBL" id="QCD94871.1"/>
    </source>
</evidence>
<keyword evidence="5" id="KW-0808">Transferase</keyword>
<dbReference type="Gramene" id="Vigun04g158000.1.v1.2">
    <property type="protein sequence ID" value="Vigun04g158000.1.v1.2.CDS.1"/>
    <property type="gene ID" value="Vigun04g158000.v1.2"/>
</dbReference>
<dbReference type="PANTHER" id="PTHR14155:SF576">
    <property type="entry name" value="E3 UBIQUITIN-PROTEIN LIGASE ATL6-LIKE"/>
    <property type="match status" value="1"/>
</dbReference>
<evidence type="ECO:0000256" key="9">
    <source>
        <dbReference type="ARBA" id="ARBA00022786"/>
    </source>
</evidence>
<feature type="domain" description="RING-type" evidence="17">
    <location>
        <begin position="109"/>
        <end position="151"/>
    </location>
</feature>
<organism evidence="18 19">
    <name type="scientific">Vigna unguiculata</name>
    <name type="common">Cowpea</name>
    <dbReference type="NCBI Taxonomy" id="3917"/>
    <lineage>
        <taxon>Eukaryota</taxon>
        <taxon>Viridiplantae</taxon>
        <taxon>Streptophyta</taxon>
        <taxon>Embryophyta</taxon>
        <taxon>Tracheophyta</taxon>
        <taxon>Spermatophyta</taxon>
        <taxon>Magnoliopsida</taxon>
        <taxon>eudicotyledons</taxon>
        <taxon>Gunneridae</taxon>
        <taxon>Pentapetalae</taxon>
        <taxon>rosids</taxon>
        <taxon>fabids</taxon>
        <taxon>Fabales</taxon>
        <taxon>Fabaceae</taxon>
        <taxon>Papilionoideae</taxon>
        <taxon>50 kb inversion clade</taxon>
        <taxon>NPAAA clade</taxon>
        <taxon>indigoferoid/millettioid clade</taxon>
        <taxon>Phaseoleae</taxon>
        <taxon>Vigna</taxon>
    </lineage>
</organism>
<dbReference type="InterPro" id="IPR053238">
    <property type="entry name" value="RING-H2_zinc_finger"/>
</dbReference>
<evidence type="ECO:0000256" key="15">
    <source>
        <dbReference type="SAM" id="Phobius"/>
    </source>
</evidence>
<dbReference type="Proteomes" id="UP000501690">
    <property type="component" value="Linkage Group LG5"/>
</dbReference>
<keyword evidence="8 14" id="KW-0863">Zinc-finger</keyword>
<accession>A0A4D6M2V0</accession>
<evidence type="ECO:0000256" key="12">
    <source>
        <dbReference type="ARBA" id="ARBA00023136"/>
    </source>
</evidence>
<keyword evidence="6 15" id="KW-0812">Transmembrane</keyword>
<reference evidence="18 19" key="1">
    <citation type="submission" date="2019-04" db="EMBL/GenBank/DDBJ databases">
        <title>An improved genome assembly and genetic linkage map for asparagus bean, Vigna unguiculata ssp. sesquipedialis.</title>
        <authorList>
            <person name="Xia Q."/>
            <person name="Zhang R."/>
            <person name="Dong Y."/>
        </authorList>
    </citation>
    <scope>NUCLEOTIDE SEQUENCE [LARGE SCALE GENOMIC DNA]</scope>
    <source>
        <tissue evidence="18">Leaf</tissue>
    </source>
</reference>
<name>A0A4D6M2V0_VIGUN</name>
<dbReference type="SUPFAM" id="SSF57850">
    <property type="entry name" value="RING/U-box"/>
    <property type="match status" value="1"/>
</dbReference>
<evidence type="ECO:0000256" key="6">
    <source>
        <dbReference type="ARBA" id="ARBA00022692"/>
    </source>
</evidence>
<comment type="catalytic activity">
    <reaction evidence="1">
        <text>S-ubiquitinyl-[E2 ubiquitin-conjugating enzyme]-L-cysteine + [acceptor protein]-L-lysine = [E2 ubiquitin-conjugating enzyme]-L-cysteine + N(6)-ubiquitinyl-[acceptor protein]-L-lysine.</text>
        <dbReference type="EC" id="2.3.2.27"/>
    </reaction>
</comment>
<dbReference type="PANTHER" id="PTHR14155">
    <property type="entry name" value="RING FINGER DOMAIN-CONTAINING"/>
    <property type="match status" value="1"/>
</dbReference>
<evidence type="ECO:0000256" key="8">
    <source>
        <dbReference type="ARBA" id="ARBA00022771"/>
    </source>
</evidence>
<evidence type="ECO:0000256" key="16">
    <source>
        <dbReference type="SAM" id="SignalP"/>
    </source>
</evidence>
<dbReference type="Pfam" id="PF13639">
    <property type="entry name" value="zf-RING_2"/>
    <property type="match status" value="1"/>
</dbReference>
<dbReference type="AlphaFoldDB" id="A0A4D6M2V0"/>
<evidence type="ECO:0000256" key="13">
    <source>
        <dbReference type="ARBA" id="ARBA00024209"/>
    </source>
</evidence>
<evidence type="ECO:0000256" key="3">
    <source>
        <dbReference type="ARBA" id="ARBA00004906"/>
    </source>
</evidence>
<dbReference type="GO" id="GO:0061630">
    <property type="term" value="F:ubiquitin protein ligase activity"/>
    <property type="evidence" value="ECO:0007669"/>
    <property type="project" value="UniProtKB-EC"/>
</dbReference>
<dbReference type="InterPro" id="IPR001841">
    <property type="entry name" value="Znf_RING"/>
</dbReference>
<dbReference type="FunFam" id="3.30.40.10:FF:000187">
    <property type="entry name" value="E3 ubiquitin-protein ligase ATL6"/>
    <property type="match status" value="1"/>
</dbReference>
<dbReference type="EMBL" id="CP039349">
    <property type="protein sequence ID" value="QCD94871.1"/>
    <property type="molecule type" value="Genomic_DNA"/>
</dbReference>
<evidence type="ECO:0000256" key="11">
    <source>
        <dbReference type="ARBA" id="ARBA00022989"/>
    </source>
</evidence>
<feature type="signal peptide" evidence="16">
    <location>
        <begin position="1"/>
        <end position="19"/>
    </location>
</feature>
<keyword evidence="9" id="KW-0833">Ubl conjugation pathway</keyword>
<comment type="pathway">
    <text evidence="3">Protein modification; protein ubiquitination.</text>
</comment>
<comment type="subcellular location">
    <subcellularLocation>
        <location evidence="2">Membrane</location>
        <topology evidence="2">Single-pass membrane protein</topology>
    </subcellularLocation>
</comment>
<feature type="transmembrane region" description="Helical" evidence="15">
    <location>
        <begin position="39"/>
        <end position="61"/>
    </location>
</feature>
<dbReference type="SMART" id="SM00184">
    <property type="entry name" value="RING"/>
    <property type="match status" value="1"/>
</dbReference>
<dbReference type="EC" id="2.3.2.27" evidence="4"/>
<dbReference type="OrthoDB" id="8062037at2759"/>
<keyword evidence="7" id="KW-0479">Metal-binding</keyword>
<keyword evidence="10" id="KW-0862">Zinc</keyword>
<comment type="similarity">
    <text evidence="13">Belongs to the RING-type zinc finger family. ATL subfamily.</text>
</comment>
<gene>
    <name evidence="18" type="ORF">DEO72_LG5g2960</name>
</gene>
<sequence>MNIVLLLFLLASSLSSVSCTARAQSLSPETLNDAAVKATLFLSLVIFVFALLITAFCFVFIRCISNRNHALPQVTRGLDPRVLATCPVMSYSELKLNHPKAAQNAPFQCAVCLADFADDESLRLLPKCGHVFHARCIEAWLAAHVTCPVCRSDVSAETGDACARHVLEEEDSVRDFGVLVRSHSTGHSLEGFSIKVPEEVKKKVLEDGECGNSMKMNRSASYDVVVGIEEGGVGSNTAAATNNNNNSWVLWTSQPIDSGGSGIPKFWGASMVREDKEKGKVKEFEGRTFFDCEV</sequence>
<dbReference type="GO" id="GO:0016020">
    <property type="term" value="C:membrane"/>
    <property type="evidence" value="ECO:0007669"/>
    <property type="project" value="UniProtKB-SubCell"/>
</dbReference>
<evidence type="ECO:0000256" key="14">
    <source>
        <dbReference type="PROSITE-ProRule" id="PRU00175"/>
    </source>
</evidence>
<evidence type="ECO:0000256" key="1">
    <source>
        <dbReference type="ARBA" id="ARBA00000900"/>
    </source>
</evidence>
<evidence type="ECO:0000256" key="7">
    <source>
        <dbReference type="ARBA" id="ARBA00022723"/>
    </source>
</evidence>
<keyword evidence="19" id="KW-1185">Reference proteome</keyword>
<dbReference type="InterPro" id="IPR013083">
    <property type="entry name" value="Znf_RING/FYVE/PHD"/>
</dbReference>
<dbReference type="CDD" id="cd16461">
    <property type="entry name" value="RING-H2_EL5-like"/>
    <property type="match status" value="1"/>
</dbReference>
<evidence type="ECO:0000256" key="4">
    <source>
        <dbReference type="ARBA" id="ARBA00012483"/>
    </source>
</evidence>
<evidence type="ECO:0000256" key="10">
    <source>
        <dbReference type="ARBA" id="ARBA00022833"/>
    </source>
</evidence>
<protein>
    <recommendedName>
        <fullName evidence="4">RING-type E3 ubiquitin transferase</fullName>
        <ecNumber evidence="4">2.3.2.27</ecNumber>
    </recommendedName>
</protein>
<keyword evidence="12 15" id="KW-0472">Membrane</keyword>
<proteinExistence type="inferred from homology"/>
<evidence type="ECO:0000313" key="19">
    <source>
        <dbReference type="Proteomes" id="UP000501690"/>
    </source>
</evidence>
<dbReference type="Gene3D" id="3.30.40.10">
    <property type="entry name" value="Zinc/RING finger domain, C3HC4 (zinc finger)"/>
    <property type="match status" value="1"/>
</dbReference>
<dbReference type="PROSITE" id="PS50089">
    <property type="entry name" value="ZF_RING_2"/>
    <property type="match status" value="1"/>
</dbReference>
<keyword evidence="16" id="KW-0732">Signal</keyword>
<feature type="chain" id="PRO_5020021787" description="RING-type E3 ubiquitin transferase" evidence="16">
    <location>
        <begin position="20"/>
        <end position="294"/>
    </location>
</feature>
<keyword evidence="11 15" id="KW-1133">Transmembrane helix</keyword>